<protein>
    <recommendedName>
        <fullName evidence="7">Lysozyme</fullName>
        <ecNumber evidence="7">3.2.1.17</ecNumber>
    </recommendedName>
</protein>
<dbReference type="Proteomes" id="UP000198517">
    <property type="component" value="Unassembled WGS sequence"/>
</dbReference>
<dbReference type="Pfam" id="PF00959">
    <property type="entry name" value="Phage_lysozyme"/>
    <property type="match status" value="1"/>
</dbReference>
<gene>
    <name evidence="8" type="ORF">SAMN05421544_10262</name>
    <name evidence="9" type="ORF">SAMN05421544_10272</name>
</gene>
<comment type="catalytic activity">
    <reaction evidence="1 7">
        <text>Hydrolysis of (1-&gt;4)-beta-linkages between N-acetylmuramic acid and N-acetyl-D-glucosamine residues in a peptidoglycan and between N-acetyl-D-glucosamine residues in chitodextrins.</text>
        <dbReference type="EC" id="3.2.1.17"/>
    </reaction>
</comment>
<dbReference type="CDD" id="cd00737">
    <property type="entry name" value="lyz_endolysin_autolysin"/>
    <property type="match status" value="1"/>
</dbReference>
<comment type="similarity">
    <text evidence="7">Belongs to the glycosyl hydrolase 24 family.</text>
</comment>
<evidence type="ECO:0000256" key="6">
    <source>
        <dbReference type="ARBA" id="ARBA00023295"/>
    </source>
</evidence>
<dbReference type="EC" id="3.2.1.17" evidence="7"/>
<dbReference type="EMBL" id="FNAS01000002">
    <property type="protein sequence ID" value="SDE01194.1"/>
    <property type="molecule type" value="Genomic_DNA"/>
</dbReference>
<evidence type="ECO:0000256" key="2">
    <source>
        <dbReference type="ARBA" id="ARBA00022529"/>
    </source>
</evidence>
<keyword evidence="5" id="KW-1035">Host cytoplasm</keyword>
<dbReference type="GO" id="GO:0016998">
    <property type="term" value="P:cell wall macromolecule catabolic process"/>
    <property type="evidence" value="ECO:0007669"/>
    <property type="project" value="InterPro"/>
</dbReference>
<name>A0A1G6ZEY4_9FLAO</name>
<dbReference type="GO" id="GO:0009253">
    <property type="term" value="P:peptidoglycan catabolic process"/>
    <property type="evidence" value="ECO:0007669"/>
    <property type="project" value="InterPro"/>
</dbReference>
<dbReference type="GO" id="GO:0042742">
    <property type="term" value="P:defense response to bacterium"/>
    <property type="evidence" value="ECO:0007669"/>
    <property type="project" value="UniProtKB-KW"/>
</dbReference>
<dbReference type="GO" id="GO:0031640">
    <property type="term" value="P:killing of cells of another organism"/>
    <property type="evidence" value="ECO:0007669"/>
    <property type="project" value="UniProtKB-KW"/>
</dbReference>
<dbReference type="SUPFAM" id="SSF53955">
    <property type="entry name" value="Lysozyme-like"/>
    <property type="match status" value="1"/>
</dbReference>
<dbReference type="InterPro" id="IPR033907">
    <property type="entry name" value="Endolysin_autolysin"/>
</dbReference>
<accession>A0A1G6ZEY4</accession>
<dbReference type="EMBL" id="FNAS01000002">
    <property type="protein sequence ID" value="SDE01496.1"/>
    <property type="molecule type" value="Genomic_DNA"/>
</dbReference>
<dbReference type="GO" id="GO:0003796">
    <property type="term" value="F:lysozyme activity"/>
    <property type="evidence" value="ECO:0007669"/>
    <property type="project" value="UniProtKB-EC"/>
</dbReference>
<dbReference type="PANTHER" id="PTHR38107:SF3">
    <property type="entry name" value="LYSOZYME RRRD-RELATED"/>
    <property type="match status" value="1"/>
</dbReference>
<dbReference type="InterPro" id="IPR023347">
    <property type="entry name" value="Lysozyme_dom_sf"/>
</dbReference>
<evidence type="ECO:0000256" key="4">
    <source>
        <dbReference type="ARBA" id="ARBA00022801"/>
    </source>
</evidence>
<proteinExistence type="inferred from homology"/>
<dbReference type="PANTHER" id="PTHR38107">
    <property type="match status" value="1"/>
</dbReference>
<keyword evidence="6 7" id="KW-0326">Glycosidase</keyword>
<evidence type="ECO:0000313" key="9">
    <source>
        <dbReference type="EMBL" id="SDE01496.1"/>
    </source>
</evidence>
<evidence type="ECO:0000256" key="3">
    <source>
        <dbReference type="ARBA" id="ARBA00022638"/>
    </source>
</evidence>
<evidence type="ECO:0000256" key="7">
    <source>
        <dbReference type="RuleBase" id="RU003788"/>
    </source>
</evidence>
<keyword evidence="3 7" id="KW-0081">Bacteriolytic enzyme</keyword>
<keyword evidence="4 7" id="KW-0378">Hydrolase</keyword>
<reference evidence="8 10" key="1">
    <citation type="submission" date="2016-10" db="EMBL/GenBank/DDBJ databases">
        <authorList>
            <person name="de Groot N.N."/>
        </authorList>
    </citation>
    <scope>NUCLEOTIDE SEQUENCE [LARGE SCALE GENOMIC DNA]</scope>
    <source>
        <strain evidence="8 10">DSM 24015</strain>
    </source>
</reference>
<dbReference type="InterPro" id="IPR023346">
    <property type="entry name" value="Lysozyme-like_dom_sf"/>
</dbReference>
<evidence type="ECO:0000313" key="8">
    <source>
        <dbReference type="EMBL" id="SDE01194.1"/>
    </source>
</evidence>
<dbReference type="InterPro" id="IPR051018">
    <property type="entry name" value="Bacteriophage_GH24"/>
</dbReference>
<organism evidence="8 10">
    <name type="scientific">Riemerella columbipharyngis</name>
    <dbReference type="NCBI Taxonomy" id="1071918"/>
    <lineage>
        <taxon>Bacteria</taxon>
        <taxon>Pseudomonadati</taxon>
        <taxon>Bacteroidota</taxon>
        <taxon>Flavobacteriia</taxon>
        <taxon>Flavobacteriales</taxon>
        <taxon>Weeksellaceae</taxon>
        <taxon>Riemerella</taxon>
    </lineage>
</organism>
<keyword evidence="2 7" id="KW-0929">Antimicrobial</keyword>
<sequence>MNTKEILQEATKIICEFEGFREYAYKDSAGVWTIGYGQTNTIHGGKIHEYQRIKKEEALYFVQEKVEKIYYNIMGRISIPLQKSQYIALISLIYNIGESAFNRSILLKKINREYEIQDIKKEWLRWSYVKGIWNKALYKRRVKEFNIYISEKQSCINFDS</sequence>
<dbReference type="HAMAP" id="MF_04110">
    <property type="entry name" value="ENDOLYSIN_T4"/>
    <property type="match status" value="1"/>
</dbReference>
<keyword evidence="10" id="KW-1185">Reference proteome</keyword>
<evidence type="ECO:0000256" key="1">
    <source>
        <dbReference type="ARBA" id="ARBA00000632"/>
    </source>
</evidence>
<dbReference type="InterPro" id="IPR002196">
    <property type="entry name" value="Glyco_hydro_24"/>
</dbReference>
<evidence type="ECO:0000313" key="10">
    <source>
        <dbReference type="Proteomes" id="UP000198517"/>
    </source>
</evidence>
<dbReference type="AlphaFoldDB" id="A0A1G6ZEY4"/>
<dbReference type="Gene3D" id="1.10.530.40">
    <property type="match status" value="1"/>
</dbReference>
<dbReference type="InterPro" id="IPR034690">
    <property type="entry name" value="Endolysin_T4_type"/>
</dbReference>
<dbReference type="OrthoDB" id="5327667at2"/>
<evidence type="ECO:0000256" key="5">
    <source>
        <dbReference type="ARBA" id="ARBA00023200"/>
    </source>
</evidence>
<dbReference type="RefSeq" id="WP_092735800.1">
    <property type="nucleotide sequence ID" value="NZ_FNAS01000002.1"/>
</dbReference>